<sequence length="196" mass="22433">MEHISNSCLESIEIESRSPDSLPELLTDMECIKINSSSSSSPSTSSPSPTNQFSRRSNRSSTKTATENVEKLHKIKRRTIAKPRRLDPSTLAADASESLIKKLYLNKKMTKLNPTSLETIWEEPKIKNHEISYISGQKFKRSIKFKDHMSISKQTIQTRRKRIKRLLGSAHKLKKISMDAFMNHLKLMSQNETTDE</sequence>
<evidence type="ECO:0000256" key="1">
    <source>
        <dbReference type="ARBA" id="ARBA00022553"/>
    </source>
</evidence>
<organism evidence="4">
    <name type="scientific">Culicoides sonorensis</name>
    <name type="common">Biting midge</name>
    <dbReference type="NCBI Taxonomy" id="179676"/>
    <lineage>
        <taxon>Eukaryota</taxon>
        <taxon>Metazoa</taxon>
        <taxon>Ecdysozoa</taxon>
        <taxon>Arthropoda</taxon>
        <taxon>Hexapoda</taxon>
        <taxon>Insecta</taxon>
        <taxon>Pterygota</taxon>
        <taxon>Neoptera</taxon>
        <taxon>Endopterygota</taxon>
        <taxon>Diptera</taxon>
        <taxon>Nematocera</taxon>
        <taxon>Chironomoidea</taxon>
        <taxon>Ceratopogonidae</taxon>
        <taxon>Ceratopogoninae</taxon>
        <taxon>Culicoides</taxon>
        <taxon>Monoculicoides</taxon>
    </lineage>
</organism>
<feature type="region of interest" description="Disordered" evidence="2">
    <location>
        <begin position="33"/>
        <end position="80"/>
    </location>
</feature>
<dbReference type="EMBL" id="UFQS01000014">
    <property type="protein sequence ID" value="SSW97331.1"/>
    <property type="molecule type" value="Genomic_DNA"/>
</dbReference>
<gene>
    <name evidence="4" type="primary">CSON002944</name>
</gene>
<dbReference type="VEuPathDB" id="VectorBase:CSON002944"/>
<evidence type="ECO:0000256" key="2">
    <source>
        <dbReference type="SAM" id="MobiDB-lite"/>
    </source>
</evidence>
<name>A0A336JYS1_CULSO</name>
<protein>
    <submittedName>
        <fullName evidence="4">CSON002944 protein</fullName>
    </submittedName>
</protein>
<evidence type="ECO:0000313" key="4">
    <source>
        <dbReference type="EMBL" id="SSW97331.1"/>
    </source>
</evidence>
<feature type="compositionally biased region" description="Polar residues" evidence="2">
    <location>
        <begin position="51"/>
        <end position="67"/>
    </location>
</feature>
<evidence type="ECO:0000259" key="3">
    <source>
        <dbReference type="Pfam" id="PF15386"/>
    </source>
</evidence>
<reference evidence="5" key="2">
    <citation type="submission" date="2018-07" db="EMBL/GenBank/DDBJ databases">
        <authorList>
            <person name="Quirk P.G."/>
            <person name="Krulwich T.A."/>
        </authorList>
    </citation>
    <scope>NUCLEOTIDE SEQUENCE</scope>
</reference>
<dbReference type="Pfam" id="PF15386">
    <property type="entry name" value="Tantalus"/>
    <property type="match status" value="1"/>
</dbReference>
<dbReference type="AlphaFoldDB" id="A0A336JYS1"/>
<dbReference type="InterPro" id="IPR028149">
    <property type="entry name" value="Tantalus-like"/>
</dbReference>
<dbReference type="EMBL" id="UFQT01000014">
    <property type="protein sequence ID" value="SSX17717.1"/>
    <property type="molecule type" value="Genomic_DNA"/>
</dbReference>
<proteinExistence type="predicted"/>
<keyword evidence="1" id="KW-0597">Phosphoprotein</keyword>
<evidence type="ECO:0000313" key="5">
    <source>
        <dbReference type="EMBL" id="SSX17717.1"/>
    </source>
</evidence>
<feature type="domain" description="Tantalus-like" evidence="3">
    <location>
        <begin position="71"/>
        <end position="138"/>
    </location>
</feature>
<reference evidence="4" key="1">
    <citation type="submission" date="2018-04" db="EMBL/GenBank/DDBJ databases">
        <authorList>
            <person name="Go L.Y."/>
            <person name="Mitchell J.A."/>
        </authorList>
    </citation>
    <scope>NUCLEOTIDE SEQUENCE</scope>
    <source>
        <tissue evidence="4">Whole organism</tissue>
    </source>
</reference>
<feature type="compositionally biased region" description="Low complexity" evidence="2">
    <location>
        <begin position="36"/>
        <end position="50"/>
    </location>
</feature>
<dbReference type="OMA" id="MECIKIN"/>
<accession>A0A336JYS1</accession>